<accession>A0ABD3DAN2</accession>
<protein>
    <recommendedName>
        <fullName evidence="3">Zinc finger, CCHC-type</fullName>
    </recommendedName>
</protein>
<gene>
    <name evidence="1" type="ORF">CASFOL_017295</name>
</gene>
<name>A0ABD3DAN2_9LAMI</name>
<evidence type="ECO:0000313" key="2">
    <source>
        <dbReference type="Proteomes" id="UP001632038"/>
    </source>
</evidence>
<evidence type="ECO:0008006" key="3">
    <source>
        <dbReference type="Google" id="ProtNLM"/>
    </source>
</evidence>
<sequence length="136" mass="15572">MKFEYIKIVNPHEKNPGSATGSNRGDPVAQEDYARVIGCLMCITNYTRPDLACSVNKLSRYTSNPSKEHWKALVRVLRYLTYTLNHGLHYSRYRKVLEGYCDANWISDTKNSLSMSGYVFSNGVELFHGNPLNRFV</sequence>
<dbReference type="Proteomes" id="UP001632038">
    <property type="component" value="Unassembled WGS sequence"/>
</dbReference>
<comment type="caution">
    <text evidence="1">The sequence shown here is derived from an EMBL/GenBank/DDBJ whole genome shotgun (WGS) entry which is preliminary data.</text>
</comment>
<dbReference type="AlphaFoldDB" id="A0ABD3DAN2"/>
<dbReference type="PANTHER" id="PTHR11439">
    <property type="entry name" value="GAG-POL-RELATED RETROTRANSPOSON"/>
    <property type="match status" value="1"/>
</dbReference>
<reference evidence="2" key="1">
    <citation type="journal article" date="2024" name="IScience">
        <title>Strigolactones Initiate the Formation of Haustorium-like Structures in Castilleja.</title>
        <authorList>
            <person name="Buerger M."/>
            <person name="Peterson D."/>
            <person name="Chory J."/>
        </authorList>
    </citation>
    <scope>NUCLEOTIDE SEQUENCE [LARGE SCALE GENOMIC DNA]</scope>
</reference>
<organism evidence="1 2">
    <name type="scientific">Castilleja foliolosa</name>
    <dbReference type="NCBI Taxonomy" id="1961234"/>
    <lineage>
        <taxon>Eukaryota</taxon>
        <taxon>Viridiplantae</taxon>
        <taxon>Streptophyta</taxon>
        <taxon>Embryophyta</taxon>
        <taxon>Tracheophyta</taxon>
        <taxon>Spermatophyta</taxon>
        <taxon>Magnoliopsida</taxon>
        <taxon>eudicotyledons</taxon>
        <taxon>Gunneridae</taxon>
        <taxon>Pentapetalae</taxon>
        <taxon>asterids</taxon>
        <taxon>lamiids</taxon>
        <taxon>Lamiales</taxon>
        <taxon>Orobanchaceae</taxon>
        <taxon>Pedicularideae</taxon>
        <taxon>Castillejinae</taxon>
        <taxon>Castilleja</taxon>
    </lineage>
</organism>
<keyword evidence="2" id="KW-1185">Reference proteome</keyword>
<dbReference type="EMBL" id="JAVIJP010000018">
    <property type="protein sequence ID" value="KAL3639388.1"/>
    <property type="molecule type" value="Genomic_DNA"/>
</dbReference>
<dbReference type="PANTHER" id="PTHR11439:SF440">
    <property type="entry name" value="INTEGRASE CATALYTIC DOMAIN-CONTAINING PROTEIN"/>
    <property type="match status" value="1"/>
</dbReference>
<evidence type="ECO:0000313" key="1">
    <source>
        <dbReference type="EMBL" id="KAL3639388.1"/>
    </source>
</evidence>
<proteinExistence type="predicted"/>